<dbReference type="KEGG" id="ndv:NDEV_1369"/>
<dbReference type="Proteomes" id="UP000196239">
    <property type="component" value="Chromosome 1"/>
</dbReference>
<evidence type="ECO:0000313" key="1">
    <source>
        <dbReference type="EMBL" id="CUR52134.1"/>
    </source>
</evidence>
<accession>A0A128A443</accession>
<proteinExistence type="predicted"/>
<protein>
    <recommendedName>
        <fullName evidence="3">Methyltransferase domain-containing protein</fullName>
    </recommendedName>
</protein>
<reference evidence="2" key="1">
    <citation type="submission" date="2015-10" db="EMBL/GenBank/DDBJ databases">
        <authorList>
            <person name="Lehtovirta-Morley L.E."/>
            <person name="Vieille C."/>
        </authorList>
    </citation>
    <scope>NUCLEOTIDE SEQUENCE [LARGE SCALE GENOMIC DNA]</scope>
</reference>
<evidence type="ECO:0008006" key="3">
    <source>
        <dbReference type="Google" id="ProtNLM"/>
    </source>
</evidence>
<keyword evidence="2" id="KW-1185">Reference proteome</keyword>
<dbReference type="AlphaFoldDB" id="A0A128A443"/>
<dbReference type="Gene3D" id="3.40.50.150">
    <property type="entry name" value="Vaccinia Virus protein VP39"/>
    <property type="match status" value="1"/>
</dbReference>
<organism evidence="1 2">
    <name type="scientific">Nitrosotalea devaniterrae</name>
    <dbReference type="NCBI Taxonomy" id="1078905"/>
    <lineage>
        <taxon>Archaea</taxon>
        <taxon>Nitrososphaerota</taxon>
        <taxon>Nitrososphaeria</taxon>
        <taxon>Nitrosotaleales</taxon>
        <taxon>Nitrosotaleaceae</taxon>
        <taxon>Nitrosotalea</taxon>
    </lineage>
</organism>
<gene>
    <name evidence="1" type="ORF">NDEV_1369</name>
</gene>
<name>A0A128A443_9ARCH</name>
<dbReference type="InterPro" id="IPR029063">
    <property type="entry name" value="SAM-dependent_MTases_sf"/>
</dbReference>
<dbReference type="CDD" id="cd02440">
    <property type="entry name" value="AdoMet_MTases"/>
    <property type="match status" value="1"/>
</dbReference>
<dbReference type="EMBL" id="LN890280">
    <property type="protein sequence ID" value="CUR52134.1"/>
    <property type="molecule type" value="Genomic_DNA"/>
</dbReference>
<dbReference type="SUPFAM" id="SSF53335">
    <property type="entry name" value="S-adenosyl-L-methionine-dependent methyltransferases"/>
    <property type="match status" value="1"/>
</dbReference>
<evidence type="ECO:0000313" key="2">
    <source>
        <dbReference type="Proteomes" id="UP000196239"/>
    </source>
</evidence>
<sequence length="383" mass="43640">MSSLTSKNIIANCSVCDNALQFGNVSSKKENVFCPNCQSRYVFKNDYLNLLAPSMRQEICTKGVLARKIKQRLHVGGLSKNDHDLIRGIIASKYMARQYFKNVVHPTEAAWSARSYERFEEIFITNYLDGILKKKQVTFVDAGSGPGRYLLLLGSKIGINSCKDLKKNPETGRLYQYDKNYEKNLRYVIGIDYSEEMILHSTKLLKKYGLGPLLNKKIFPVTGIAQNFNLNKKMLDGTHKVIVCTFQTLGNQENTELQVQMLKSMKKLASPHGTIIVSVFNKKLFKDFGLKKFYGREVKRTVGEIVASKQDVENAILRTSKGVYSKWFSKDDLEELFCRANIPKYKIMDAKSLQPIGGYEEYLKAEEQRKDVFPRAIVGMAQI</sequence>